<dbReference type="PANTHER" id="PTHR14269">
    <property type="entry name" value="CDP-DIACYLGLYCEROL--GLYCEROL-3-PHOSPHATE 3-PHOSPHATIDYLTRANSFERASE-RELATED"/>
    <property type="match status" value="1"/>
</dbReference>
<dbReference type="GO" id="GO:0046474">
    <property type="term" value="P:glycerophospholipid biosynthetic process"/>
    <property type="evidence" value="ECO:0000318"/>
    <property type="project" value="GO_Central"/>
</dbReference>
<dbReference type="Pfam" id="PF01066">
    <property type="entry name" value="CDP-OH_P_transf"/>
    <property type="match status" value="1"/>
</dbReference>
<keyword evidence="8 17" id="KW-0812">Transmembrane</keyword>
<comment type="pathway">
    <text evidence="2">Phospholipid metabolism; phosphatidylglycerol biosynthesis; phosphatidylglycerol from CDP-diacylglycerol: step 1/2.</text>
</comment>
<dbReference type="eggNOG" id="COG0558">
    <property type="taxonomic scope" value="Bacteria"/>
</dbReference>
<evidence type="ECO:0000256" key="14">
    <source>
        <dbReference type="ARBA" id="ARBA00048586"/>
    </source>
</evidence>
<evidence type="ECO:0000256" key="11">
    <source>
        <dbReference type="ARBA" id="ARBA00023136"/>
    </source>
</evidence>
<dbReference type="InterPro" id="IPR000462">
    <property type="entry name" value="CDP-OH_P_trans"/>
</dbReference>
<evidence type="ECO:0000256" key="1">
    <source>
        <dbReference type="ARBA" id="ARBA00004141"/>
    </source>
</evidence>
<dbReference type="GO" id="GO:0008444">
    <property type="term" value="F:CDP-diacylglycerol-glycerol-3-phosphate 3-phosphatidyltransferase activity"/>
    <property type="evidence" value="ECO:0007669"/>
    <property type="project" value="UniProtKB-UniRule"/>
</dbReference>
<evidence type="ECO:0000256" key="17">
    <source>
        <dbReference type="SAM" id="Phobius"/>
    </source>
</evidence>
<evidence type="ECO:0000256" key="6">
    <source>
        <dbReference type="ARBA" id="ARBA00022516"/>
    </source>
</evidence>
<evidence type="ECO:0000313" key="18">
    <source>
        <dbReference type="EMBL" id="ACK42737.1"/>
    </source>
</evidence>
<dbReference type="PATRIC" id="fig|515635.4.peg.1512"/>
<gene>
    <name evidence="18" type="ordered locus">Dtur_1463</name>
</gene>
<dbReference type="InParanoid" id="B8E100"/>
<dbReference type="Proteomes" id="UP000007719">
    <property type="component" value="Chromosome"/>
</dbReference>
<sequence length="165" mass="19324">MNLPNILTIIRIFMVFPIVLLMDVNPLASGLLFILAIFTDYLDGEIARKYNKVSDLGKFLDPLADKILVLGILTYFVWLRYFSPWIVILILFREFMITGLRLSLVQRGIILPALKSGKLKTLFQDISILFYLWNLPFKYLLLIISLILTLYSGFYYFYKYGKKIF</sequence>
<evidence type="ECO:0000313" key="19">
    <source>
        <dbReference type="Proteomes" id="UP000007719"/>
    </source>
</evidence>
<comment type="subcellular location">
    <subcellularLocation>
        <location evidence="1">Membrane</location>
        <topology evidence="1">Multi-pass membrane protein</topology>
    </subcellularLocation>
</comment>
<dbReference type="HOGENOM" id="CLU_051314_2_3_0"/>
<feature type="transmembrane region" description="Helical" evidence="17">
    <location>
        <begin position="139"/>
        <end position="158"/>
    </location>
</feature>
<evidence type="ECO:0000256" key="16">
    <source>
        <dbReference type="RuleBase" id="RU003750"/>
    </source>
</evidence>
<evidence type="ECO:0000256" key="8">
    <source>
        <dbReference type="ARBA" id="ARBA00022692"/>
    </source>
</evidence>
<accession>B8E100</accession>
<evidence type="ECO:0000256" key="2">
    <source>
        <dbReference type="ARBA" id="ARBA00005042"/>
    </source>
</evidence>
<evidence type="ECO:0000256" key="5">
    <source>
        <dbReference type="ARBA" id="ARBA00014944"/>
    </source>
</evidence>
<feature type="transmembrane region" description="Helical" evidence="17">
    <location>
        <begin position="12"/>
        <end position="38"/>
    </location>
</feature>
<keyword evidence="12" id="KW-0594">Phospholipid biosynthesis</keyword>
<evidence type="ECO:0000256" key="12">
    <source>
        <dbReference type="ARBA" id="ARBA00023209"/>
    </source>
</evidence>
<evidence type="ECO:0000256" key="13">
    <source>
        <dbReference type="ARBA" id="ARBA00023264"/>
    </source>
</evidence>
<comment type="similarity">
    <text evidence="3 16">Belongs to the CDP-alcohol phosphatidyltransferase class-I family.</text>
</comment>
<dbReference type="GO" id="GO:0016020">
    <property type="term" value="C:membrane"/>
    <property type="evidence" value="ECO:0007669"/>
    <property type="project" value="UniProtKB-SubCell"/>
</dbReference>
<feature type="transmembrane region" description="Helical" evidence="17">
    <location>
        <begin position="59"/>
        <end position="79"/>
    </location>
</feature>
<evidence type="ECO:0000256" key="4">
    <source>
        <dbReference type="ARBA" id="ARBA00013170"/>
    </source>
</evidence>
<dbReference type="KEGG" id="dtu:Dtur_1463"/>
<dbReference type="InterPro" id="IPR043130">
    <property type="entry name" value="CDP-OH_PTrfase_TM_dom"/>
</dbReference>
<evidence type="ECO:0000256" key="7">
    <source>
        <dbReference type="ARBA" id="ARBA00022679"/>
    </source>
</evidence>
<reference evidence="19" key="1">
    <citation type="journal article" date="2016" name="Front. Microbiol.">
        <title>The complete genome sequence of hyperthermophile Dictyoglomus turgidum DSM 6724 reveals a specialized carbohydrate fermentor.</title>
        <authorList>
            <person name="Brumm P.J."/>
            <person name="Gowda K."/>
            <person name="Robb F.T."/>
            <person name="Mead D.A."/>
        </authorList>
    </citation>
    <scope>NUCLEOTIDE SEQUENCE [LARGE SCALE GENOMIC DNA]</scope>
    <source>
        <strain evidence="19">DSM 6724 / Z-1310</strain>
    </source>
</reference>
<dbReference type="STRING" id="515635.Dtur_1463"/>
<evidence type="ECO:0000256" key="15">
    <source>
        <dbReference type="NCBIfam" id="TIGR00560"/>
    </source>
</evidence>
<dbReference type="PROSITE" id="PS00379">
    <property type="entry name" value="CDP_ALCOHOL_P_TRANSF"/>
    <property type="match status" value="1"/>
</dbReference>
<keyword evidence="6" id="KW-0444">Lipid biosynthesis</keyword>
<dbReference type="AlphaFoldDB" id="B8E100"/>
<evidence type="ECO:0000256" key="9">
    <source>
        <dbReference type="ARBA" id="ARBA00022989"/>
    </source>
</evidence>
<dbReference type="Gene3D" id="1.20.120.1760">
    <property type="match status" value="1"/>
</dbReference>
<protein>
    <recommendedName>
        <fullName evidence="5 15">CDP-diacylglycerol--glycerol-3-phosphate 3-phosphatidyltransferase</fullName>
        <ecNumber evidence="4 15">2.7.8.5</ecNumber>
    </recommendedName>
</protein>
<organism evidence="18 19">
    <name type="scientific">Dictyoglomus turgidum (strain DSM 6724 / Z-1310)</name>
    <dbReference type="NCBI Taxonomy" id="515635"/>
    <lineage>
        <taxon>Bacteria</taxon>
        <taxon>Pseudomonadati</taxon>
        <taxon>Dictyoglomota</taxon>
        <taxon>Dictyoglomia</taxon>
        <taxon>Dictyoglomales</taxon>
        <taxon>Dictyoglomaceae</taxon>
        <taxon>Dictyoglomus</taxon>
    </lineage>
</organism>
<keyword evidence="11 17" id="KW-0472">Membrane</keyword>
<name>B8E100_DICTD</name>
<keyword evidence="10" id="KW-0443">Lipid metabolism</keyword>
<keyword evidence="19" id="KW-1185">Reference proteome</keyword>
<comment type="catalytic activity">
    <reaction evidence="14">
        <text>a CDP-1,2-diacyl-sn-glycerol + sn-glycerol 3-phosphate = a 1,2-diacyl-sn-glycero-3-phospho-(1'-sn-glycero-3'-phosphate) + CMP + H(+)</text>
        <dbReference type="Rhea" id="RHEA:12593"/>
        <dbReference type="ChEBI" id="CHEBI:15378"/>
        <dbReference type="ChEBI" id="CHEBI:57597"/>
        <dbReference type="ChEBI" id="CHEBI:58332"/>
        <dbReference type="ChEBI" id="CHEBI:60110"/>
        <dbReference type="ChEBI" id="CHEBI:60377"/>
        <dbReference type="EC" id="2.7.8.5"/>
    </reaction>
</comment>
<dbReference type="InterPro" id="IPR048254">
    <property type="entry name" value="CDP_ALCOHOL_P_TRANSF_CS"/>
</dbReference>
<dbReference type="OrthoDB" id="9796672at2"/>
<dbReference type="FunCoup" id="B8E100">
    <property type="interactions" value="355"/>
</dbReference>
<evidence type="ECO:0000256" key="3">
    <source>
        <dbReference type="ARBA" id="ARBA00010441"/>
    </source>
</evidence>
<keyword evidence="7 16" id="KW-0808">Transferase</keyword>
<dbReference type="EMBL" id="CP001251">
    <property type="protein sequence ID" value="ACK42737.1"/>
    <property type="molecule type" value="Genomic_DNA"/>
</dbReference>
<keyword evidence="13" id="KW-1208">Phospholipid metabolism</keyword>
<dbReference type="PIRSF" id="PIRSF000847">
    <property type="entry name" value="Phos_ph_gly_syn"/>
    <property type="match status" value="1"/>
</dbReference>
<proteinExistence type="inferred from homology"/>
<dbReference type="RefSeq" id="WP_012583815.1">
    <property type="nucleotide sequence ID" value="NC_011661.1"/>
</dbReference>
<dbReference type="NCBIfam" id="TIGR00560">
    <property type="entry name" value="pgsA"/>
    <property type="match status" value="1"/>
</dbReference>
<dbReference type="InterPro" id="IPR004570">
    <property type="entry name" value="Phosphatidylglycerol_P_synth"/>
</dbReference>
<keyword evidence="9 17" id="KW-1133">Transmembrane helix</keyword>
<dbReference type="PANTHER" id="PTHR14269:SF62">
    <property type="entry name" value="CDP-DIACYLGLYCEROL--GLYCEROL-3-PHOSPHATE 3-PHOSPHATIDYLTRANSFERASE 1, CHLOROPLASTIC"/>
    <property type="match status" value="1"/>
</dbReference>
<evidence type="ECO:0000256" key="10">
    <source>
        <dbReference type="ARBA" id="ARBA00023098"/>
    </source>
</evidence>
<dbReference type="InterPro" id="IPR050324">
    <property type="entry name" value="CDP-alcohol_PTase-I"/>
</dbReference>
<dbReference type="EnsemblBacteria" id="ACK42737">
    <property type="protein sequence ID" value="ACK42737"/>
    <property type="gene ID" value="Dtur_1463"/>
</dbReference>
<dbReference type="EC" id="2.7.8.5" evidence="4 15"/>